<sequence>MHHILLLLLGICSVIARPSKELEMMLSSDYKLLNDALQQMNNNNDDDDQDIYQHIPDEDRFRLQHKMNALTSPIKRIPRIGGTIVMGRRRK</sequence>
<dbReference type="AlphaFoldDB" id="A0A158R0Q8"/>
<dbReference type="WBParaSite" id="NBR_0001236001-mRNA-1">
    <property type="protein sequence ID" value="NBR_0001236001-mRNA-1"/>
    <property type="gene ID" value="NBR_0001236001"/>
</dbReference>
<reference evidence="4" key="1">
    <citation type="submission" date="2016-04" db="UniProtKB">
        <authorList>
            <consortium name="WormBaseParasite"/>
        </authorList>
    </citation>
    <scope>IDENTIFICATION</scope>
</reference>
<protein>
    <submittedName>
        <fullName evidence="4">Neuropeptide-Like Protein</fullName>
    </submittedName>
</protein>
<accession>A0A158R0Q8</accession>
<dbReference type="Proteomes" id="UP000271162">
    <property type="component" value="Unassembled WGS sequence"/>
</dbReference>
<reference evidence="2 3" key="2">
    <citation type="submission" date="2018-11" db="EMBL/GenBank/DDBJ databases">
        <authorList>
            <consortium name="Pathogen Informatics"/>
        </authorList>
    </citation>
    <scope>NUCLEOTIDE SEQUENCE [LARGE SCALE GENOMIC DNA]</scope>
</reference>
<dbReference type="EMBL" id="UYSL01020734">
    <property type="protein sequence ID" value="VDL75950.1"/>
    <property type="molecule type" value="Genomic_DNA"/>
</dbReference>
<evidence type="ECO:0000313" key="4">
    <source>
        <dbReference type="WBParaSite" id="NBR_0001236001-mRNA-1"/>
    </source>
</evidence>
<evidence type="ECO:0000313" key="2">
    <source>
        <dbReference type="EMBL" id="VDL75950.1"/>
    </source>
</evidence>
<feature type="signal peptide" evidence="1">
    <location>
        <begin position="1"/>
        <end position="16"/>
    </location>
</feature>
<proteinExistence type="predicted"/>
<name>A0A158R0Q8_NIPBR</name>
<organism evidence="4">
    <name type="scientific">Nippostrongylus brasiliensis</name>
    <name type="common">Rat hookworm</name>
    <dbReference type="NCBI Taxonomy" id="27835"/>
    <lineage>
        <taxon>Eukaryota</taxon>
        <taxon>Metazoa</taxon>
        <taxon>Ecdysozoa</taxon>
        <taxon>Nematoda</taxon>
        <taxon>Chromadorea</taxon>
        <taxon>Rhabditida</taxon>
        <taxon>Rhabditina</taxon>
        <taxon>Rhabditomorpha</taxon>
        <taxon>Strongyloidea</taxon>
        <taxon>Heligmosomidae</taxon>
        <taxon>Nippostrongylus</taxon>
    </lineage>
</organism>
<evidence type="ECO:0000256" key="1">
    <source>
        <dbReference type="SAM" id="SignalP"/>
    </source>
</evidence>
<feature type="chain" id="PRO_5043135782" evidence="1">
    <location>
        <begin position="17"/>
        <end position="91"/>
    </location>
</feature>
<dbReference type="OMA" id="CTVFARP"/>
<evidence type="ECO:0000313" key="3">
    <source>
        <dbReference type="Proteomes" id="UP000271162"/>
    </source>
</evidence>
<gene>
    <name evidence="2" type="ORF">NBR_LOCUS12361</name>
</gene>
<keyword evidence="1" id="KW-0732">Signal</keyword>
<keyword evidence="3" id="KW-1185">Reference proteome</keyword>